<evidence type="ECO:0000313" key="4">
    <source>
        <dbReference type="EMBL" id="MBF1163974.1"/>
    </source>
</evidence>
<gene>
    <name evidence="4" type="ORF">HXL68_02930</name>
</gene>
<dbReference type="CDD" id="cd02976">
    <property type="entry name" value="NrdH"/>
    <property type="match status" value="1"/>
</dbReference>
<feature type="domain" description="Glutaredoxin" evidence="2">
    <location>
        <begin position="70"/>
        <end position="127"/>
    </location>
</feature>
<reference evidence="4" key="1">
    <citation type="submission" date="2020-04" db="EMBL/GenBank/DDBJ databases">
        <title>Deep metagenomics examines the oral microbiome during advanced dental caries in children, revealing novel taxa and co-occurrences with host molecules.</title>
        <authorList>
            <person name="Baker J.L."/>
            <person name="Morton J.T."/>
            <person name="Dinis M."/>
            <person name="Alvarez R."/>
            <person name="Tran N.C."/>
            <person name="Knight R."/>
            <person name="Edlund A."/>
        </authorList>
    </citation>
    <scope>NUCLEOTIDE SEQUENCE</scope>
    <source>
        <strain evidence="4">JCVI_32_bin.24</strain>
    </source>
</reference>
<comment type="caution">
    <text evidence="4">The sequence shown here is derived from an EMBL/GenBank/DDBJ whole genome shotgun (WGS) entry which is preliminary data.</text>
</comment>
<evidence type="ECO:0000313" key="5">
    <source>
        <dbReference type="Proteomes" id="UP000718593"/>
    </source>
</evidence>
<dbReference type="Pfam" id="PF00462">
    <property type="entry name" value="Glutaredoxin"/>
    <property type="match status" value="1"/>
</dbReference>
<evidence type="ECO:0000259" key="2">
    <source>
        <dbReference type="Pfam" id="PF00462"/>
    </source>
</evidence>
<feature type="signal peptide" evidence="1">
    <location>
        <begin position="1"/>
        <end position="18"/>
    </location>
</feature>
<feature type="domain" description="DUF4124" evidence="3">
    <location>
        <begin position="7"/>
        <end position="50"/>
    </location>
</feature>
<accession>A0A930BR05</accession>
<organism evidence="4 5">
    <name type="scientific">Dechloromonas agitata</name>
    <dbReference type="NCBI Taxonomy" id="73030"/>
    <lineage>
        <taxon>Bacteria</taxon>
        <taxon>Pseudomonadati</taxon>
        <taxon>Pseudomonadota</taxon>
        <taxon>Betaproteobacteria</taxon>
        <taxon>Rhodocyclales</taxon>
        <taxon>Azonexaceae</taxon>
        <taxon>Dechloromonas</taxon>
    </lineage>
</organism>
<dbReference type="PROSITE" id="PS51354">
    <property type="entry name" value="GLUTAREDOXIN_2"/>
    <property type="match status" value="1"/>
</dbReference>
<dbReference type="InterPro" id="IPR036249">
    <property type="entry name" value="Thioredoxin-like_sf"/>
</dbReference>
<protein>
    <submittedName>
        <fullName evidence="4">Glutaredoxin family protein</fullName>
    </submittedName>
</protein>
<dbReference type="Proteomes" id="UP000718593">
    <property type="component" value="Unassembled WGS sequence"/>
</dbReference>
<dbReference type="Pfam" id="PF13511">
    <property type="entry name" value="DUF4124"/>
    <property type="match status" value="1"/>
</dbReference>
<dbReference type="EMBL" id="JABZMI010000028">
    <property type="protein sequence ID" value="MBF1163974.1"/>
    <property type="molecule type" value="Genomic_DNA"/>
</dbReference>
<feature type="chain" id="PRO_5037572611" evidence="1">
    <location>
        <begin position="19"/>
        <end position="162"/>
    </location>
</feature>
<evidence type="ECO:0000259" key="3">
    <source>
        <dbReference type="Pfam" id="PF13511"/>
    </source>
</evidence>
<name>A0A930BR05_9RHOO</name>
<evidence type="ECO:0000256" key="1">
    <source>
        <dbReference type="SAM" id="SignalP"/>
    </source>
</evidence>
<proteinExistence type="predicted"/>
<keyword evidence="1" id="KW-0732">Signal</keyword>
<dbReference type="AlphaFoldDB" id="A0A930BR05"/>
<dbReference type="InterPro" id="IPR025392">
    <property type="entry name" value="DUF4124"/>
</dbReference>
<dbReference type="SUPFAM" id="SSF52833">
    <property type="entry name" value="Thioredoxin-like"/>
    <property type="match status" value="1"/>
</dbReference>
<sequence>MRRLFMLCLALTCLQAQAETYRWTDSAGRTVISDTPPPGQTKSVVKTGEAAEAGEALPFATRKAMASFPVTLYTSADCVADCKQARDVLNGRGVPFTEKMVQKQEDIDELKQLVGDAAVPSLKVGKQSFRGFDGAAYNNLLDLAGYPKTAPYGSKPAGGLSQ</sequence>
<dbReference type="Gene3D" id="3.40.30.10">
    <property type="entry name" value="Glutaredoxin"/>
    <property type="match status" value="1"/>
</dbReference>
<dbReference type="InterPro" id="IPR002109">
    <property type="entry name" value="Glutaredoxin"/>
</dbReference>